<dbReference type="PANTHER" id="PTHR21497">
    <property type="entry name" value="UBIQUITIN LIGASE E3 ALPHA-RELATED"/>
    <property type="match status" value="1"/>
</dbReference>
<reference evidence="2 3" key="1">
    <citation type="submission" date="2024-02" db="EMBL/GenBank/DDBJ databases">
        <authorList>
            <person name="Chen Y."/>
            <person name="Shah S."/>
            <person name="Dougan E. K."/>
            <person name="Thang M."/>
            <person name="Chan C."/>
        </authorList>
    </citation>
    <scope>NUCLEOTIDE SEQUENCE [LARGE SCALE GENOMIC DNA]</scope>
</reference>
<accession>A0ABP0QQ40</accession>
<evidence type="ECO:0000256" key="1">
    <source>
        <dbReference type="RuleBase" id="RU366018"/>
    </source>
</evidence>
<comment type="catalytic activity">
    <reaction evidence="1">
        <text>S-ubiquitinyl-[E2 ubiquitin-conjugating enzyme]-L-cysteine + [acceptor protein]-L-lysine = [E2 ubiquitin-conjugating enzyme]-L-cysteine + N(6)-ubiquitinyl-[acceptor protein]-L-lysine.</text>
        <dbReference type="EC" id="2.3.2.27"/>
    </reaction>
</comment>
<keyword evidence="3" id="KW-1185">Reference proteome</keyword>
<dbReference type="EMBL" id="CAXAMM010039796">
    <property type="protein sequence ID" value="CAK9089062.1"/>
    <property type="molecule type" value="Genomic_DNA"/>
</dbReference>
<sequence>MLQHIMKSLTVLHVCWLEQVASDLLKEKILESVLTAVQRLQNQLLDVKDGVTQAKGLGECGEMWNHWFRMLHDLGYLFYHASVCQYFLATQAVQEMVVELMVPLWRLCAQKREERAHILYERRTSEGFLLEIEILRAMKPFSDFCRRPEASFQELRPWYSCLIAGLKRCSNFQSTFNCAAFSSFHLPLLRLLSSCMHWELLQNAEQPGDWRELFPSDFLVHSMTHLVRTLRFEAEIQNGLWVRNGQSMHKQQSDYRQNLRQWDILAFQACMLLMDLYEEAEPLACLWTAAFEEKGSGCSVSALDSWKRLWSDEVKVAVQLRFRLFWTVLAQALNEMMPIEVSLCRRRWESRYARCSVILQRFFIQILAKPMSVAELTPLIPKELQAREPQVTEVLDLVALRKDQKFQLKAKSWAYFDCLMASTPAEFDWTCMVWRQMGLAS</sequence>
<keyword evidence="1" id="KW-0833">Ubl conjugation pathway</keyword>
<comment type="pathway">
    <text evidence="1">Protein modification; protein ubiquitination.</text>
</comment>
<protein>
    <recommendedName>
        <fullName evidence="1">E3 ubiquitin-protein ligase</fullName>
        <ecNumber evidence="1">2.3.2.27</ecNumber>
    </recommendedName>
</protein>
<evidence type="ECO:0000313" key="2">
    <source>
        <dbReference type="EMBL" id="CAK9089062.1"/>
    </source>
</evidence>
<proteinExistence type="inferred from homology"/>
<organism evidence="2 3">
    <name type="scientific">Durusdinium trenchii</name>
    <dbReference type="NCBI Taxonomy" id="1381693"/>
    <lineage>
        <taxon>Eukaryota</taxon>
        <taxon>Sar</taxon>
        <taxon>Alveolata</taxon>
        <taxon>Dinophyceae</taxon>
        <taxon>Suessiales</taxon>
        <taxon>Symbiodiniaceae</taxon>
        <taxon>Durusdinium</taxon>
    </lineage>
</organism>
<dbReference type="InterPro" id="IPR039164">
    <property type="entry name" value="UBR1-like"/>
</dbReference>
<comment type="caution">
    <text evidence="2">The sequence shown here is derived from an EMBL/GenBank/DDBJ whole genome shotgun (WGS) entry which is preliminary data.</text>
</comment>
<keyword evidence="1" id="KW-0479">Metal-binding</keyword>
<gene>
    <name evidence="2" type="ORF">SCF082_LOCUS42037</name>
</gene>
<dbReference type="Proteomes" id="UP001642464">
    <property type="component" value="Unassembled WGS sequence"/>
</dbReference>
<comment type="function">
    <text evidence="1">Ubiquitin ligase protein which is a component of the N-end rule pathway. Recognizes and binds to proteins bearing specific N-terminal residues that are destabilizing according to the N-end rule, leading to their ubiquitination and subsequent degradation.</text>
</comment>
<keyword evidence="1" id="KW-0862">Zinc</keyword>
<name>A0ABP0QQ40_9DINO</name>
<evidence type="ECO:0000313" key="3">
    <source>
        <dbReference type="Proteomes" id="UP001642464"/>
    </source>
</evidence>
<dbReference type="PANTHER" id="PTHR21497:SF24">
    <property type="entry name" value="E3 UBIQUITIN-PROTEIN LIGASE UBR1"/>
    <property type="match status" value="1"/>
</dbReference>
<keyword evidence="1" id="KW-0863">Zinc-finger</keyword>
<dbReference type="EC" id="2.3.2.27" evidence="1"/>
<keyword evidence="1" id="KW-0808">Transferase</keyword>
<comment type="similarity">
    <text evidence="1">Belongs to the E3 ubiquitin-protein ligase UBR1-like family.</text>
</comment>